<evidence type="ECO:0008006" key="3">
    <source>
        <dbReference type="Google" id="ProtNLM"/>
    </source>
</evidence>
<dbReference type="AlphaFoldDB" id="A0A0D4BW24"/>
<protein>
    <recommendedName>
        <fullName evidence="3">DUF2867 domain-containing protein</fullName>
    </recommendedName>
</protein>
<gene>
    <name evidence="1" type="ORF">UM93_02280</name>
</gene>
<dbReference type="EMBL" id="CP011005">
    <property type="protein sequence ID" value="AJT40647.1"/>
    <property type="molecule type" value="Genomic_DNA"/>
</dbReference>
<dbReference type="PATRIC" id="fig|1618207.4.peg.466"/>
<dbReference type="Pfam" id="PF11066">
    <property type="entry name" value="DUF2867"/>
    <property type="match status" value="1"/>
</dbReference>
<keyword evidence="2" id="KW-1185">Reference proteome</keyword>
<dbReference type="OrthoDB" id="4470938at2"/>
<organism evidence="1 2">
    <name type="scientific">Psychromicrobium lacuslunae</name>
    <dbReference type="NCBI Taxonomy" id="1618207"/>
    <lineage>
        <taxon>Bacteria</taxon>
        <taxon>Bacillati</taxon>
        <taxon>Actinomycetota</taxon>
        <taxon>Actinomycetes</taxon>
        <taxon>Micrococcales</taxon>
        <taxon>Micrococcaceae</taxon>
        <taxon>Psychromicrobium</taxon>
    </lineage>
</organism>
<evidence type="ECO:0000313" key="2">
    <source>
        <dbReference type="Proteomes" id="UP000061839"/>
    </source>
</evidence>
<dbReference type="HOGENOM" id="CLU_116730_3_0_11"/>
<proteinExistence type="predicted"/>
<dbReference type="KEGG" id="ari:UM93_02280"/>
<dbReference type="STRING" id="1618207.UM93_02280"/>
<dbReference type="Proteomes" id="UP000061839">
    <property type="component" value="Chromosome"/>
</dbReference>
<name>A0A0D4BW24_9MICC</name>
<reference evidence="1 2" key="1">
    <citation type="journal article" date="2015" name="Genome Announc.">
        <title>Complete Genome Sequencing of Protease-Producing Novel Arthrobacter sp. Strain IHBB 11108 Using PacBio Single-Molecule Real-Time Sequencing Technology.</title>
        <authorList>
            <person name="Kiran S."/>
            <person name="Swarnkar M.K."/>
            <person name="Pal M."/>
            <person name="Thakur R."/>
            <person name="Tewari R."/>
            <person name="Singh A.K."/>
            <person name="Gulati A."/>
        </authorList>
    </citation>
    <scope>NUCLEOTIDE SEQUENCE [LARGE SCALE GENOMIC DNA]</scope>
    <source>
        <strain evidence="1 2">IHBB 11108</strain>
    </source>
</reference>
<accession>A0A0D4BW24</accession>
<evidence type="ECO:0000313" key="1">
    <source>
        <dbReference type="EMBL" id="AJT40647.1"/>
    </source>
</evidence>
<sequence>MEQPRFSSSALADMPRPDYADVIMVPVSSNSAASKVTDPEVWARTMFSAQTMPRWVVTLMSLRQMLVGLIGIKRAPRTVFDRIKVYGEEALIIADDSHLNFRCGVAFDAERLLLRTTTAVAFQNWRGRLYFLPVRVFHPLVVHAMMVRTVRELSRLS</sequence>
<dbReference type="RefSeq" id="WP_045073409.1">
    <property type="nucleotide sequence ID" value="NZ_CP011005.1"/>
</dbReference>
<dbReference type="InterPro" id="IPR021295">
    <property type="entry name" value="DUF2867"/>
</dbReference>